<reference evidence="1 2" key="1">
    <citation type="journal article" date="2023" name="Plants (Basel)">
        <title>Bridging the Gap: Combining Genomics and Transcriptomics Approaches to Understand Stylosanthes scabra, an Orphan Legume from the Brazilian Caatinga.</title>
        <authorList>
            <person name="Ferreira-Neto J.R.C."/>
            <person name="da Silva M.D."/>
            <person name="Binneck E."/>
            <person name="de Melo N.F."/>
            <person name="da Silva R.H."/>
            <person name="de Melo A.L.T.M."/>
            <person name="Pandolfi V."/>
            <person name="Bustamante F.O."/>
            <person name="Brasileiro-Vidal A.C."/>
            <person name="Benko-Iseppon A.M."/>
        </authorList>
    </citation>
    <scope>NUCLEOTIDE SEQUENCE [LARGE SCALE GENOMIC DNA]</scope>
    <source>
        <tissue evidence="1">Leaves</tissue>
    </source>
</reference>
<organism evidence="1 2">
    <name type="scientific">Stylosanthes scabra</name>
    <dbReference type="NCBI Taxonomy" id="79078"/>
    <lineage>
        <taxon>Eukaryota</taxon>
        <taxon>Viridiplantae</taxon>
        <taxon>Streptophyta</taxon>
        <taxon>Embryophyta</taxon>
        <taxon>Tracheophyta</taxon>
        <taxon>Spermatophyta</taxon>
        <taxon>Magnoliopsida</taxon>
        <taxon>eudicotyledons</taxon>
        <taxon>Gunneridae</taxon>
        <taxon>Pentapetalae</taxon>
        <taxon>rosids</taxon>
        <taxon>fabids</taxon>
        <taxon>Fabales</taxon>
        <taxon>Fabaceae</taxon>
        <taxon>Papilionoideae</taxon>
        <taxon>50 kb inversion clade</taxon>
        <taxon>dalbergioids sensu lato</taxon>
        <taxon>Dalbergieae</taxon>
        <taxon>Pterocarpus clade</taxon>
        <taxon>Stylosanthes</taxon>
    </lineage>
</organism>
<name>A0ABU6Z1F1_9FABA</name>
<accession>A0ABU6Z1F1</accession>
<dbReference type="Proteomes" id="UP001341840">
    <property type="component" value="Unassembled WGS sequence"/>
</dbReference>
<sequence>LYEESFHDFKNYHFKVRVVEGVRPCFENERGEYQFRLYWYSGLESPKFDLVHLDDGDKGITKVLSQCCAKSPFNTKTLLTGSPSYIRTELGRSHL</sequence>
<comment type="caution">
    <text evidence="1">The sequence shown here is derived from an EMBL/GenBank/DDBJ whole genome shotgun (WGS) entry which is preliminary data.</text>
</comment>
<keyword evidence="2" id="KW-1185">Reference proteome</keyword>
<feature type="non-terminal residue" evidence="1">
    <location>
        <position position="1"/>
    </location>
</feature>
<dbReference type="EMBL" id="JASCZI010247174">
    <property type="protein sequence ID" value="MED6215028.1"/>
    <property type="molecule type" value="Genomic_DNA"/>
</dbReference>
<protein>
    <submittedName>
        <fullName evidence="1">Uncharacterized protein</fullName>
    </submittedName>
</protein>
<evidence type="ECO:0000313" key="2">
    <source>
        <dbReference type="Proteomes" id="UP001341840"/>
    </source>
</evidence>
<gene>
    <name evidence="1" type="ORF">PIB30_109299</name>
</gene>
<evidence type="ECO:0000313" key="1">
    <source>
        <dbReference type="EMBL" id="MED6215028.1"/>
    </source>
</evidence>
<proteinExistence type="predicted"/>